<name>A0AAV2DFX7_9ROSI</name>
<feature type="chain" id="PRO_5043359858" evidence="2">
    <location>
        <begin position="26"/>
        <end position="161"/>
    </location>
</feature>
<gene>
    <name evidence="3" type="ORF">LTRI10_LOCUS14767</name>
</gene>
<keyword evidence="2" id="KW-0732">Signal</keyword>
<proteinExistence type="predicted"/>
<dbReference type="AlphaFoldDB" id="A0AAV2DFX7"/>
<organism evidence="3 4">
    <name type="scientific">Linum trigynum</name>
    <dbReference type="NCBI Taxonomy" id="586398"/>
    <lineage>
        <taxon>Eukaryota</taxon>
        <taxon>Viridiplantae</taxon>
        <taxon>Streptophyta</taxon>
        <taxon>Embryophyta</taxon>
        <taxon>Tracheophyta</taxon>
        <taxon>Spermatophyta</taxon>
        <taxon>Magnoliopsida</taxon>
        <taxon>eudicotyledons</taxon>
        <taxon>Gunneridae</taxon>
        <taxon>Pentapetalae</taxon>
        <taxon>rosids</taxon>
        <taxon>fabids</taxon>
        <taxon>Malpighiales</taxon>
        <taxon>Linaceae</taxon>
        <taxon>Linum</taxon>
    </lineage>
</organism>
<evidence type="ECO:0000313" key="4">
    <source>
        <dbReference type="Proteomes" id="UP001497516"/>
    </source>
</evidence>
<evidence type="ECO:0000256" key="1">
    <source>
        <dbReference type="SAM" id="MobiDB-lite"/>
    </source>
</evidence>
<evidence type="ECO:0000313" key="3">
    <source>
        <dbReference type="EMBL" id="CAL1372794.1"/>
    </source>
</evidence>
<reference evidence="3 4" key="1">
    <citation type="submission" date="2024-04" db="EMBL/GenBank/DDBJ databases">
        <authorList>
            <person name="Fracassetti M."/>
        </authorList>
    </citation>
    <scope>NUCLEOTIDE SEQUENCE [LARGE SCALE GENOMIC DNA]</scope>
</reference>
<feature type="region of interest" description="Disordered" evidence="1">
    <location>
        <begin position="28"/>
        <end position="90"/>
    </location>
</feature>
<keyword evidence="4" id="KW-1185">Reference proteome</keyword>
<accession>A0AAV2DFX7</accession>
<protein>
    <submittedName>
        <fullName evidence="3">Uncharacterized protein</fullName>
    </submittedName>
</protein>
<sequence length="161" mass="18447">MAFHNHCLLILPILLALATITAVAAVKSSSTSTVHHNVTETKKPQQRDRRYISSEALRHHNSDNDESSSTSAVHHHVEPRSGNNITETKQRDRYISHEALRANDMPPPCGKVKKKIKKARKLQQIRDRYVIVRVIPSRSLFRCMCDMIRSMKKGVMNKRMI</sequence>
<evidence type="ECO:0000256" key="2">
    <source>
        <dbReference type="SAM" id="SignalP"/>
    </source>
</evidence>
<dbReference type="EMBL" id="OZ034815">
    <property type="protein sequence ID" value="CAL1372794.1"/>
    <property type="molecule type" value="Genomic_DNA"/>
</dbReference>
<feature type="compositionally biased region" description="Basic and acidic residues" evidence="1">
    <location>
        <begin position="37"/>
        <end position="63"/>
    </location>
</feature>
<feature type="signal peptide" evidence="2">
    <location>
        <begin position="1"/>
        <end position="25"/>
    </location>
</feature>
<dbReference type="Proteomes" id="UP001497516">
    <property type="component" value="Chromosome 2"/>
</dbReference>